<organism evidence="17 18">
    <name type="scientific">Gouania willdenowi</name>
    <name type="common">Blunt-snouted clingfish</name>
    <name type="synonym">Lepadogaster willdenowi</name>
    <dbReference type="NCBI Taxonomy" id="441366"/>
    <lineage>
        <taxon>Eukaryota</taxon>
        <taxon>Metazoa</taxon>
        <taxon>Chordata</taxon>
        <taxon>Craniata</taxon>
        <taxon>Vertebrata</taxon>
        <taxon>Euteleostomi</taxon>
        <taxon>Actinopterygii</taxon>
        <taxon>Neopterygii</taxon>
        <taxon>Teleostei</taxon>
        <taxon>Neoteleostei</taxon>
        <taxon>Acanthomorphata</taxon>
        <taxon>Ovalentaria</taxon>
        <taxon>Blenniimorphae</taxon>
        <taxon>Blenniiformes</taxon>
        <taxon>Gobiesocoidei</taxon>
        <taxon>Gobiesocidae</taxon>
        <taxon>Gobiesocinae</taxon>
        <taxon>Gouania</taxon>
    </lineage>
</organism>
<dbReference type="InterPro" id="IPR055355">
    <property type="entry name" value="ZP-C"/>
</dbReference>
<dbReference type="GO" id="GO:0035803">
    <property type="term" value="P:egg coat formation"/>
    <property type="evidence" value="ECO:0007669"/>
    <property type="project" value="UniProtKB-UniRule"/>
</dbReference>
<evidence type="ECO:0000256" key="6">
    <source>
        <dbReference type="ARBA" id="ARBA00022530"/>
    </source>
</evidence>
<keyword evidence="18" id="KW-1185">Reference proteome</keyword>
<dbReference type="Ensembl" id="ENSGWIT00000012490.1">
    <property type="protein sequence ID" value="ENSGWIP00000011211.1"/>
    <property type="gene ID" value="ENSGWIG00000006562.1"/>
</dbReference>
<evidence type="ECO:0000256" key="13">
    <source>
        <dbReference type="ARBA" id="ARBA00023180"/>
    </source>
</evidence>
<keyword evidence="11" id="KW-0472">Membrane</keyword>
<comment type="domain">
    <text evidence="14">The ZP domain is involved in the polymerization of the ZP proteins to form the zona pellucida.</text>
</comment>
<dbReference type="Pfam" id="PF23344">
    <property type="entry name" value="ZP-N"/>
    <property type="match status" value="1"/>
</dbReference>
<reference evidence="17" key="2">
    <citation type="submission" date="2025-08" db="UniProtKB">
        <authorList>
            <consortium name="Ensembl"/>
        </authorList>
    </citation>
    <scope>IDENTIFICATION</scope>
</reference>
<dbReference type="PRINTS" id="PR00023">
    <property type="entry name" value="ZPELLUCIDA"/>
</dbReference>
<dbReference type="PANTHER" id="PTHR11576">
    <property type="entry name" value="ZONA PELLUCIDA SPERM-BINDING PROTEIN 3"/>
    <property type="match status" value="1"/>
</dbReference>
<evidence type="ECO:0000256" key="9">
    <source>
        <dbReference type="ARBA" id="ARBA00022729"/>
    </source>
</evidence>
<evidence type="ECO:0000256" key="14">
    <source>
        <dbReference type="RuleBase" id="RU367066"/>
    </source>
</evidence>
<dbReference type="PROSITE" id="PS51034">
    <property type="entry name" value="ZP_2"/>
    <property type="match status" value="1"/>
</dbReference>
<gene>
    <name evidence="17" type="primary">LOC114478805</name>
</gene>
<dbReference type="GO" id="GO:0032190">
    <property type="term" value="F:acrosin binding"/>
    <property type="evidence" value="ECO:0007669"/>
    <property type="project" value="TreeGrafter"/>
</dbReference>
<evidence type="ECO:0000256" key="10">
    <source>
        <dbReference type="ARBA" id="ARBA00022989"/>
    </source>
</evidence>
<reference evidence="17" key="1">
    <citation type="submission" date="2020-06" db="EMBL/GenBank/DDBJ databases">
        <authorList>
            <consortium name="Wellcome Sanger Institute Data Sharing"/>
        </authorList>
    </citation>
    <scope>NUCLEOTIDE SEQUENCE [LARGE SCALE GENOMIC DNA]</scope>
</reference>
<dbReference type="GO" id="GO:0007339">
    <property type="term" value="P:binding of sperm to zona pellucida"/>
    <property type="evidence" value="ECO:0007669"/>
    <property type="project" value="UniProtKB-UniRule"/>
</dbReference>
<dbReference type="GO" id="GO:0035805">
    <property type="term" value="C:egg coat"/>
    <property type="evidence" value="ECO:0007669"/>
    <property type="project" value="UniProtKB-SubCell"/>
</dbReference>
<evidence type="ECO:0000256" key="8">
    <source>
        <dbReference type="ARBA" id="ARBA00022692"/>
    </source>
</evidence>
<comment type="subcellular location">
    <subcellularLocation>
        <location evidence="1">Secreted</location>
        <location evidence="1">Extracellular space</location>
        <location evidence="1">Extracellular matrix</location>
    </subcellularLocation>
    <subcellularLocation>
        <location evidence="14">Zona pellucida</location>
    </subcellularLocation>
    <subcellularLocation>
        <location evidence="14">Cell membrane</location>
        <topology evidence="14">Single-pass type I membrane protein</topology>
    </subcellularLocation>
</comment>
<keyword evidence="5 14" id="KW-0964">Secreted</keyword>
<reference evidence="17" key="3">
    <citation type="submission" date="2025-09" db="UniProtKB">
        <authorList>
            <consortium name="Ensembl"/>
        </authorList>
    </citation>
    <scope>IDENTIFICATION</scope>
</reference>
<feature type="chain" id="PRO_5041485933" description="Zona pellucida sperm-binding protein 3" evidence="14">
    <location>
        <begin position="22"/>
        <end position="446"/>
    </location>
</feature>
<evidence type="ECO:0000313" key="17">
    <source>
        <dbReference type="Ensembl" id="ENSGWIP00000011211.1"/>
    </source>
</evidence>
<feature type="domain" description="ZP" evidence="16">
    <location>
        <begin position="67"/>
        <end position="330"/>
    </location>
</feature>
<dbReference type="GO" id="GO:0035804">
    <property type="term" value="F:structural constituent of egg coat"/>
    <property type="evidence" value="ECO:0007669"/>
    <property type="project" value="UniProtKB-UniRule"/>
</dbReference>
<dbReference type="InterPro" id="IPR042235">
    <property type="entry name" value="ZP-C_dom"/>
</dbReference>
<dbReference type="InterPro" id="IPR048290">
    <property type="entry name" value="ZP_chr"/>
</dbReference>
<dbReference type="GO" id="GO:0005886">
    <property type="term" value="C:plasma membrane"/>
    <property type="evidence" value="ECO:0007669"/>
    <property type="project" value="UniProtKB-SubCell"/>
</dbReference>
<dbReference type="SMART" id="SM00241">
    <property type="entry name" value="ZP"/>
    <property type="match status" value="1"/>
</dbReference>
<keyword evidence="4 14" id="KW-1003">Cell membrane</keyword>
<keyword evidence="12 14" id="KW-1015">Disulfide bond</keyword>
<comment type="function">
    <text evidence="14">Component of the zona pellucida, an extracellular matrix surrounding oocytes which mediates sperm binding, induction of the acrosome reaction and prevents post-fertilization polyspermy. The zona pellucida is composed of 3 to 4 glycoproteins, ZP1, ZP2, ZP3, and ZP4. ZP3 is essential for sperm binding and zona matrix formation.</text>
</comment>
<dbReference type="GO" id="GO:2000344">
    <property type="term" value="P:positive regulation of acrosome reaction"/>
    <property type="evidence" value="ECO:0007669"/>
    <property type="project" value="UniProtKB-UniRule"/>
</dbReference>
<feature type="region of interest" description="Disordered" evidence="15">
    <location>
        <begin position="38"/>
        <end position="62"/>
    </location>
</feature>
<evidence type="ECO:0000256" key="15">
    <source>
        <dbReference type="SAM" id="MobiDB-lite"/>
    </source>
</evidence>
<evidence type="ECO:0000256" key="2">
    <source>
        <dbReference type="ARBA" id="ARBA00006735"/>
    </source>
</evidence>
<accession>A0A8C5DT51</accession>
<keyword evidence="8" id="KW-0812">Transmembrane</keyword>
<evidence type="ECO:0000256" key="3">
    <source>
        <dbReference type="ARBA" id="ARBA00017980"/>
    </source>
</evidence>
<dbReference type="InterPro" id="IPR055356">
    <property type="entry name" value="ZP-N"/>
</dbReference>
<comment type="PTM">
    <text evidence="14">Proteolytically cleaved before the transmembrane segment to yield the secreted ectodomain incorporated in the zona pellucida.</text>
</comment>
<evidence type="ECO:0000256" key="4">
    <source>
        <dbReference type="ARBA" id="ARBA00022475"/>
    </source>
</evidence>
<keyword evidence="9 14" id="KW-0732">Signal</keyword>
<dbReference type="Gene3D" id="2.60.40.4100">
    <property type="entry name" value="Zona pellucida, ZP-C domain"/>
    <property type="match status" value="1"/>
</dbReference>
<feature type="signal peptide" evidence="14">
    <location>
        <begin position="1"/>
        <end position="21"/>
    </location>
</feature>
<evidence type="ECO:0000256" key="1">
    <source>
        <dbReference type="ARBA" id="ARBA00004498"/>
    </source>
</evidence>
<evidence type="ECO:0000256" key="7">
    <source>
        <dbReference type="ARBA" id="ARBA00022685"/>
    </source>
</evidence>
<protein>
    <recommendedName>
        <fullName evidence="3 14">Zona pellucida sperm-binding protein 3</fullName>
    </recommendedName>
</protein>
<keyword evidence="6 14" id="KW-0272">Extracellular matrix</keyword>
<proteinExistence type="inferred from homology"/>
<dbReference type="AlphaFoldDB" id="A0A8C5DT51"/>
<keyword evidence="13" id="KW-0325">Glycoprotein</keyword>
<keyword evidence="10" id="KW-1133">Transmembrane helix</keyword>
<evidence type="ECO:0000259" key="16">
    <source>
        <dbReference type="PROSITE" id="PS51034"/>
    </source>
</evidence>
<dbReference type="InterPro" id="IPR001507">
    <property type="entry name" value="ZP_dom"/>
</dbReference>
<evidence type="ECO:0000256" key="11">
    <source>
        <dbReference type="ARBA" id="ARBA00023136"/>
    </source>
</evidence>
<keyword evidence="7 14" id="KW-0165">Cleavage on pair of basic residues</keyword>
<evidence type="ECO:0000256" key="5">
    <source>
        <dbReference type="ARBA" id="ARBA00022525"/>
    </source>
</evidence>
<dbReference type="Gene3D" id="2.60.40.3210">
    <property type="entry name" value="Zona pellucida, ZP-N domain"/>
    <property type="match status" value="1"/>
</dbReference>
<dbReference type="Proteomes" id="UP000694680">
    <property type="component" value="Chromosome 17"/>
</dbReference>
<evidence type="ECO:0000313" key="18">
    <source>
        <dbReference type="Proteomes" id="UP000694680"/>
    </source>
</evidence>
<sequence>SDCLTGRLVSLLILVFGSVSAFTESRLLSSGGNPLVPDRHYSRAPWAPEKQHQAAESREEPRPIEVKCHPDAMEVVVQADMFLSGIHVDGRHLRLGSEGLRGGCGAEQSGDKEFTLSSHLMDCGMKLSSTEETIIYSTVLVYSPEPSSSSLIRLDGATIPLECHYEKKYSLDGVSVEPTWESFVSTLSGDDELVFAMRLMSDDWQYERGSNAYFLGDLFHIEVSVIIANHMPLRVYVDSCVATATSDAEAPIRYNFIENHGCLSDSYMTNSNSRFLPRVEDYKLRFELEAFRFYQEFQNEVYITCAVKAVPVTMTVGSQNKACSLVENGWQSVDGNNQACRSCGDSHLHEEYLFSKVPQTTARPITNLQSSMLNRPGQHPATYVRYRPGIQQNEHEQITKLSPKFMKRETDNQAKQTVQLGPVVVLPSKYFLSRILDSKKKLSSIE</sequence>
<feature type="compositionally biased region" description="Basic and acidic residues" evidence="15">
    <location>
        <begin position="49"/>
        <end position="62"/>
    </location>
</feature>
<dbReference type="FunFam" id="2.60.40.4100:FF:000002">
    <property type="entry name" value="Zona pellucida sperm-binding protein 3"/>
    <property type="match status" value="1"/>
</dbReference>
<evidence type="ECO:0000256" key="12">
    <source>
        <dbReference type="ARBA" id="ARBA00023157"/>
    </source>
</evidence>
<comment type="similarity">
    <text evidence="2 14">Belongs to the ZP domain family. ZPC subfamily.</text>
</comment>
<dbReference type="Pfam" id="PF00100">
    <property type="entry name" value="Zona_pellucida"/>
    <property type="match status" value="1"/>
</dbReference>
<dbReference type="FunFam" id="2.60.40.3210:FF:000001">
    <property type="entry name" value="Zona pellucida sperm-binding protein 3"/>
    <property type="match status" value="1"/>
</dbReference>
<name>A0A8C5DT51_GOUWI</name>
<dbReference type="PANTHER" id="PTHR11576:SF2">
    <property type="entry name" value="ZONA PELLUCIDA SPERM-BINDING PROTEIN 3"/>
    <property type="match status" value="1"/>
</dbReference>